<dbReference type="Proteomes" id="UP000032522">
    <property type="component" value="Unassembled WGS sequence"/>
</dbReference>
<reference evidence="3 4" key="1">
    <citation type="submission" date="2015-01" db="EMBL/GenBank/DDBJ databases">
        <authorList>
            <person name="Filippidou S."/>
            <person name="Jeanneret N."/>
            <person name="Russel-Delif L."/>
            <person name="Junier T."/>
            <person name="Wunderlin T."/>
            <person name="Molina V."/>
            <person name="Johnson S.L."/>
            <person name="Davenport K.W."/>
            <person name="Chain P.S."/>
            <person name="Dorador C."/>
            <person name="Junier P."/>
        </authorList>
    </citation>
    <scope>NUCLEOTIDE SEQUENCE [LARGE SCALE GENOMIC DNA]</scope>
    <source>
        <strain evidence="3 4">Et7/4</strain>
    </source>
</reference>
<feature type="domain" description="Transposase IS204/IS1001/IS1096/IS1165 DDE" evidence="1">
    <location>
        <begin position="151"/>
        <end position="382"/>
    </location>
</feature>
<evidence type="ECO:0000313" key="3">
    <source>
        <dbReference type="EMBL" id="KJE27395.1"/>
    </source>
</evidence>
<dbReference type="RefSeq" id="WP_044731160.1">
    <property type="nucleotide sequence ID" value="NZ_JYBP01000003.1"/>
</dbReference>
<evidence type="ECO:0000259" key="2">
    <source>
        <dbReference type="Pfam" id="PF13542"/>
    </source>
</evidence>
<dbReference type="InterPro" id="IPR047951">
    <property type="entry name" value="Transpos_ISL3"/>
</dbReference>
<sequence length="405" mass="46744">MYAQFIKELIDLPDVLIQKVRKEGDRWIFELSLPEQCPLCPVCLKRTIKMTGKKKQWMHGYAQRIGIFWIELPVERRRCSTCGMTFSTSYPGISPPSVATDAFQQWVAQSCIGTSIQAVARMLKLPYTTVERWFYTHAPSFLSNDIQPKAVCVDEFAFRKGHDYAVAIMDAETGEGYAIEAGKNEEAIRRALAHVSRSVQYVVSDLAPAMKKAIQGGCPEATHVVDYFHVIQLFTDALDRCRKYVDKGSKKHGNVRYVCRLLSTCPEKLTEEERQIVREWCNESDDLKSVYQSLQHFRYVSKSKDEQQAKRRLESWIHRYSFCPCSVVRAIAKALVKRTEEIVSCILSPYSNGKMEGTNNKIKLIKRRGYGYRNIQRFALRVRLETTNILYWQVQVHLLVMNQVN</sequence>
<protein>
    <submittedName>
        <fullName evidence="3">Transposase family protein</fullName>
    </submittedName>
</protein>
<accession>A0A0D8BTD9</accession>
<dbReference type="OrthoDB" id="6197054at2"/>
<dbReference type="AlphaFoldDB" id="A0A0D8BTD9"/>
<dbReference type="InterPro" id="IPR032877">
    <property type="entry name" value="Transposase_HTH"/>
</dbReference>
<name>A0A0D8BTD9_GEOKU</name>
<dbReference type="PANTHER" id="PTHR33498">
    <property type="entry name" value="TRANSPOSASE FOR INSERTION SEQUENCE ELEMENT IS1557"/>
    <property type="match status" value="1"/>
</dbReference>
<organism evidence="3 4">
    <name type="scientific">Geobacillus kaustophilus</name>
    <dbReference type="NCBI Taxonomy" id="1462"/>
    <lineage>
        <taxon>Bacteria</taxon>
        <taxon>Bacillati</taxon>
        <taxon>Bacillota</taxon>
        <taxon>Bacilli</taxon>
        <taxon>Bacillales</taxon>
        <taxon>Anoxybacillaceae</taxon>
        <taxon>Geobacillus</taxon>
        <taxon>Geobacillus thermoleovorans group</taxon>
    </lineage>
</organism>
<dbReference type="PANTHER" id="PTHR33498:SF1">
    <property type="entry name" value="TRANSPOSASE FOR INSERTION SEQUENCE ELEMENT IS1557"/>
    <property type="match status" value="1"/>
</dbReference>
<gene>
    <name evidence="3" type="ORF">LG52_1003</name>
</gene>
<dbReference type="PATRIC" id="fig|1462.6.peg.1172"/>
<evidence type="ECO:0000313" key="4">
    <source>
        <dbReference type="Proteomes" id="UP000032522"/>
    </source>
</evidence>
<comment type="caution">
    <text evidence="3">The sequence shown here is derived from an EMBL/GenBank/DDBJ whole genome shotgun (WGS) entry which is preliminary data.</text>
</comment>
<dbReference type="Pfam" id="PF13542">
    <property type="entry name" value="HTH_Tnp_ISL3"/>
    <property type="match status" value="1"/>
</dbReference>
<proteinExistence type="predicted"/>
<dbReference type="NCBIfam" id="NF033550">
    <property type="entry name" value="transpos_ISL3"/>
    <property type="match status" value="1"/>
</dbReference>
<feature type="domain" description="Transposase IS204/IS1001/IS1096/IS1165 helix-turn-helix" evidence="2">
    <location>
        <begin position="90"/>
        <end position="137"/>
    </location>
</feature>
<dbReference type="EMBL" id="JYBP01000003">
    <property type="protein sequence ID" value="KJE27395.1"/>
    <property type="molecule type" value="Genomic_DNA"/>
</dbReference>
<dbReference type="InterPro" id="IPR002560">
    <property type="entry name" value="Transposase_DDE"/>
</dbReference>
<dbReference type="Pfam" id="PF01610">
    <property type="entry name" value="DDE_Tnp_ISL3"/>
    <property type="match status" value="1"/>
</dbReference>
<evidence type="ECO:0000259" key="1">
    <source>
        <dbReference type="Pfam" id="PF01610"/>
    </source>
</evidence>